<evidence type="ECO:0000313" key="7">
    <source>
        <dbReference type="Proteomes" id="UP000237466"/>
    </source>
</evidence>
<feature type="chain" id="PRO_5035311461" evidence="5">
    <location>
        <begin position="32"/>
        <end position="177"/>
    </location>
</feature>
<dbReference type="PANTHER" id="PTHR38102">
    <property type="entry name" value="PERIPLASMIC CHAPERONE SPY"/>
    <property type="match status" value="1"/>
</dbReference>
<evidence type="ECO:0000313" key="6">
    <source>
        <dbReference type="EMBL" id="POB49389.1"/>
    </source>
</evidence>
<comment type="caution">
    <text evidence="6">The sequence shown here is derived from an EMBL/GenBank/DDBJ whole genome shotgun (WGS) entry which is preliminary data.</text>
</comment>
<dbReference type="Proteomes" id="UP000237466">
    <property type="component" value="Unassembled WGS sequence"/>
</dbReference>
<comment type="similarity">
    <text evidence="2">Belongs to the CpxP/Spy family.</text>
</comment>
<sequence>MSKELIMKLAKKMVLAAVVLPLTLGTASAFAFGGGKGHHKGPDGECGMGMDRGILRQLDLTDAQKEQLDAMRGSNRAQMKEMHQGNFAANQAERQAQHAKVQALLLADNFDQATANELAKQMAEKQAERRVKMLEKQHQMLSILTPEQKAKFVELQNERMQECGDKMQKRMEKHAKN</sequence>
<evidence type="ECO:0000256" key="2">
    <source>
        <dbReference type="ARBA" id="ARBA00008441"/>
    </source>
</evidence>
<evidence type="ECO:0000256" key="5">
    <source>
        <dbReference type="SAM" id="SignalP"/>
    </source>
</evidence>
<evidence type="ECO:0000256" key="1">
    <source>
        <dbReference type="ARBA" id="ARBA00004418"/>
    </source>
</evidence>
<dbReference type="PANTHER" id="PTHR38102:SF1">
    <property type="entry name" value="PERIPLASMIC CHAPERONE SPY"/>
    <property type="match status" value="1"/>
</dbReference>
<dbReference type="EMBL" id="PDGH01000036">
    <property type="protein sequence ID" value="POB49389.1"/>
    <property type="molecule type" value="Genomic_DNA"/>
</dbReference>
<organism evidence="6 7">
    <name type="scientific">Vibrio vulnificus</name>
    <dbReference type="NCBI Taxonomy" id="672"/>
    <lineage>
        <taxon>Bacteria</taxon>
        <taxon>Pseudomonadati</taxon>
        <taxon>Pseudomonadota</taxon>
        <taxon>Gammaproteobacteria</taxon>
        <taxon>Vibrionales</taxon>
        <taxon>Vibrionaceae</taxon>
        <taxon>Vibrio</taxon>
    </lineage>
</organism>
<dbReference type="NCBIfam" id="NF009391">
    <property type="entry name" value="PRK12750.1"/>
    <property type="match status" value="1"/>
</dbReference>
<dbReference type="GO" id="GO:0051082">
    <property type="term" value="F:unfolded protein binding"/>
    <property type="evidence" value="ECO:0007669"/>
    <property type="project" value="TreeGrafter"/>
</dbReference>
<name>A0A2S3RWL9_VIBVL</name>
<dbReference type="Gene3D" id="1.20.120.1490">
    <property type="match status" value="1"/>
</dbReference>
<dbReference type="InterPro" id="IPR052211">
    <property type="entry name" value="Cpx_auxiliary_protein"/>
</dbReference>
<evidence type="ECO:0000256" key="4">
    <source>
        <dbReference type="ARBA" id="ARBA00022764"/>
    </source>
</evidence>
<dbReference type="AlphaFoldDB" id="A0A2S3RWL9"/>
<dbReference type="InterPro" id="IPR012899">
    <property type="entry name" value="LTXXQ"/>
</dbReference>
<evidence type="ECO:0000256" key="3">
    <source>
        <dbReference type="ARBA" id="ARBA00022729"/>
    </source>
</evidence>
<feature type="signal peptide" evidence="5">
    <location>
        <begin position="1"/>
        <end position="31"/>
    </location>
</feature>
<dbReference type="Pfam" id="PF07813">
    <property type="entry name" value="LTXXQ"/>
    <property type="match status" value="1"/>
</dbReference>
<comment type="subcellular location">
    <subcellularLocation>
        <location evidence="1">Periplasm</location>
    </subcellularLocation>
</comment>
<proteinExistence type="inferred from homology"/>
<gene>
    <name evidence="6" type="primary">cpxP</name>
    <name evidence="6" type="ORF">CRN52_04215</name>
</gene>
<dbReference type="PIRSF" id="PIRSF034445">
    <property type="entry name" value="CpxP_Spy"/>
    <property type="match status" value="1"/>
</dbReference>
<protein>
    <submittedName>
        <fullName evidence="6">Stress adaptor protein CpxP</fullName>
    </submittedName>
</protein>
<keyword evidence="4" id="KW-0574">Periplasm</keyword>
<accession>A0A2S3RWL9</accession>
<dbReference type="CDD" id="cd09916">
    <property type="entry name" value="CpxP_like"/>
    <property type="match status" value="1"/>
</dbReference>
<reference evidence="6 7" key="1">
    <citation type="journal article" date="2018" name="Front. Microbiol.">
        <title>Phylogeny of Vibrio vulnificus from the Analysis of the Core-Genome: Implications for Intra-Species Taxonomy.</title>
        <authorList>
            <person name="Roig F.J."/>
            <person name="Gonzalez-Candelas F."/>
            <person name="Sanjuan E."/>
            <person name="Fouz B."/>
            <person name="Feil E.J."/>
            <person name="Llorens C."/>
            <person name="Baker-Austin C."/>
            <person name="Oliver J.D."/>
            <person name="Danin-Poleg Y."/>
            <person name="Gibas C.J."/>
            <person name="Kashi Y."/>
            <person name="Gulig P.A."/>
            <person name="Morrison S.S."/>
            <person name="Amaro C."/>
        </authorList>
    </citation>
    <scope>NUCLEOTIDE SEQUENCE [LARGE SCALE GENOMIC DNA]</scope>
    <source>
        <strain evidence="6 7">CECT4608</strain>
    </source>
</reference>
<dbReference type="GO" id="GO:0030288">
    <property type="term" value="C:outer membrane-bounded periplasmic space"/>
    <property type="evidence" value="ECO:0007669"/>
    <property type="project" value="TreeGrafter"/>
</dbReference>
<keyword evidence="3 5" id="KW-0732">Signal</keyword>